<organism evidence="2 3">
    <name type="scientific">Candidatus Opimibacter skivensis</name>
    <dbReference type="NCBI Taxonomy" id="2982028"/>
    <lineage>
        <taxon>Bacteria</taxon>
        <taxon>Pseudomonadati</taxon>
        <taxon>Bacteroidota</taxon>
        <taxon>Saprospiria</taxon>
        <taxon>Saprospirales</taxon>
        <taxon>Saprospiraceae</taxon>
        <taxon>Candidatus Opimibacter</taxon>
    </lineage>
</organism>
<dbReference type="AlphaFoldDB" id="A0A9D7XPT4"/>
<dbReference type="PANTHER" id="PTHR30615:SF8">
    <property type="entry name" value="UPF0047 PROTEIN C4A8.02C"/>
    <property type="match status" value="1"/>
</dbReference>
<dbReference type="Pfam" id="PF01894">
    <property type="entry name" value="YjbQ"/>
    <property type="match status" value="1"/>
</dbReference>
<evidence type="ECO:0000313" key="2">
    <source>
        <dbReference type="EMBL" id="MBK9984864.1"/>
    </source>
</evidence>
<name>A0A9D7XPT4_9BACT</name>
<dbReference type="EMBL" id="JADKGY010000032">
    <property type="protein sequence ID" value="MBK9984864.1"/>
    <property type="molecule type" value="Genomic_DNA"/>
</dbReference>
<dbReference type="NCBIfam" id="TIGR00149">
    <property type="entry name" value="TIGR00149_YjbQ"/>
    <property type="match status" value="1"/>
</dbReference>
<protein>
    <submittedName>
        <fullName evidence="2">YjbQ family protein</fullName>
    </submittedName>
</protein>
<dbReference type="PIRSF" id="PIRSF004681">
    <property type="entry name" value="UCP004681"/>
    <property type="match status" value="1"/>
</dbReference>
<dbReference type="SUPFAM" id="SSF111038">
    <property type="entry name" value="YjbQ-like"/>
    <property type="match status" value="1"/>
</dbReference>
<evidence type="ECO:0000313" key="3">
    <source>
        <dbReference type="Proteomes" id="UP000808337"/>
    </source>
</evidence>
<accession>A0A9D7XPT4</accession>
<dbReference type="Proteomes" id="UP000808337">
    <property type="component" value="Unassembled WGS sequence"/>
</dbReference>
<proteinExistence type="inferred from homology"/>
<reference evidence="2 3" key="1">
    <citation type="submission" date="2020-10" db="EMBL/GenBank/DDBJ databases">
        <title>Connecting structure to function with the recovery of over 1000 high-quality activated sludge metagenome-assembled genomes encoding full-length rRNA genes using long-read sequencing.</title>
        <authorList>
            <person name="Singleton C.M."/>
            <person name="Petriglieri F."/>
            <person name="Kristensen J.M."/>
            <person name="Kirkegaard R.H."/>
            <person name="Michaelsen T.Y."/>
            <person name="Andersen M.H."/>
            <person name="Karst S.M."/>
            <person name="Dueholm M.S."/>
            <person name="Nielsen P.H."/>
            <person name="Albertsen M."/>
        </authorList>
    </citation>
    <scope>NUCLEOTIDE SEQUENCE [LARGE SCALE GENOMIC DNA]</scope>
    <source>
        <strain evidence="2">Ribe_18-Q3-R11-54_MAXAC.273</strain>
    </source>
</reference>
<dbReference type="Gene3D" id="2.60.120.460">
    <property type="entry name" value="YjbQ-like"/>
    <property type="match status" value="1"/>
</dbReference>
<dbReference type="PANTHER" id="PTHR30615">
    <property type="entry name" value="UNCHARACTERIZED PROTEIN YJBQ-RELATED"/>
    <property type="match status" value="1"/>
</dbReference>
<evidence type="ECO:0000256" key="1">
    <source>
        <dbReference type="ARBA" id="ARBA00005534"/>
    </source>
</evidence>
<dbReference type="InterPro" id="IPR035917">
    <property type="entry name" value="YjbQ-like_sf"/>
</dbReference>
<comment type="similarity">
    <text evidence="1">Belongs to the UPF0047 family.</text>
</comment>
<gene>
    <name evidence="2" type="ORF">IPP15_21295</name>
</gene>
<sequence>MVMHYSISVGPFSRGFHIITEEVKEAVVQWPENGLMHVFLKHTSAGLCINENADYTVRDDFKLFFERLAPEDLPGILHDMEGPDDMPAHIKSTLTGVSVTIPIVKHQLDLGTWQGIYLCEFRNQARRREITISIIE</sequence>
<comment type="caution">
    <text evidence="2">The sequence shown here is derived from an EMBL/GenBank/DDBJ whole genome shotgun (WGS) entry which is preliminary data.</text>
</comment>
<dbReference type="InterPro" id="IPR001602">
    <property type="entry name" value="UPF0047_YjbQ-like"/>
</dbReference>